<feature type="non-terminal residue" evidence="1">
    <location>
        <position position="1"/>
    </location>
</feature>
<organism evidence="1">
    <name type="scientific">human gut metagenome</name>
    <dbReference type="NCBI Taxonomy" id="408170"/>
    <lineage>
        <taxon>unclassified sequences</taxon>
        <taxon>metagenomes</taxon>
        <taxon>organismal metagenomes</taxon>
    </lineage>
</organism>
<comment type="caution">
    <text evidence="1">The sequence shown here is derived from an EMBL/GenBank/DDBJ whole genome shotgun (WGS) entry which is preliminary data.</text>
</comment>
<dbReference type="AlphaFoldDB" id="W1X8X5"/>
<evidence type="ECO:0000313" key="1">
    <source>
        <dbReference type="EMBL" id="ETJ26723.1"/>
    </source>
</evidence>
<reference evidence="1" key="1">
    <citation type="submission" date="2013-12" db="EMBL/GenBank/DDBJ databases">
        <title>A Varibaculum cambriense genome reconstructed from a premature infant gut community with otherwise low bacterial novelty that shifts toward anaerobic metabolism during the third week of life.</title>
        <authorList>
            <person name="Brown C.T."/>
            <person name="Sharon I."/>
            <person name="Thomas B.C."/>
            <person name="Castelle C.J."/>
            <person name="Morowitz M.J."/>
            <person name="Banfield J.F."/>
        </authorList>
    </citation>
    <scope>NUCLEOTIDE SEQUENCE</scope>
</reference>
<accession>W1X8X5</accession>
<dbReference type="EMBL" id="AZMM01017263">
    <property type="protein sequence ID" value="ETJ26723.1"/>
    <property type="molecule type" value="Genomic_DNA"/>
</dbReference>
<protein>
    <submittedName>
        <fullName evidence="1">PepSY-associated TM helix superfamily</fullName>
    </submittedName>
</protein>
<proteinExistence type="predicted"/>
<gene>
    <name evidence="1" type="ORF">Q604_UNBC17263G0001</name>
</gene>
<name>W1X8X5_9ZZZZ</name>
<sequence length="72" mass="8257">FIANDNYNADVLHNAKQELSIGQSEILQPSEAISRIMKVYPDRQVISMDYPSKFNNYHYAFYLGAENDDDPA</sequence>
<feature type="non-terminal residue" evidence="1">
    <location>
        <position position="72"/>
    </location>
</feature>